<organism evidence="3 4">
    <name type="scientific">Monilinia fructigena</name>
    <dbReference type="NCBI Taxonomy" id="38457"/>
    <lineage>
        <taxon>Eukaryota</taxon>
        <taxon>Fungi</taxon>
        <taxon>Dikarya</taxon>
        <taxon>Ascomycota</taxon>
        <taxon>Pezizomycotina</taxon>
        <taxon>Leotiomycetes</taxon>
        <taxon>Helotiales</taxon>
        <taxon>Sclerotiniaceae</taxon>
        <taxon>Monilinia</taxon>
    </lineage>
</organism>
<dbReference type="Gene3D" id="3.30.1540.20">
    <property type="entry name" value="MutL, C-terminal domain, dimerisation subdomain"/>
    <property type="match status" value="1"/>
</dbReference>
<comment type="caution">
    <text evidence="3">The sequence shown here is derived from an EMBL/GenBank/DDBJ whole genome shotgun (WGS) entry which is preliminary data.</text>
</comment>
<feature type="compositionally biased region" description="Polar residues" evidence="1">
    <location>
        <begin position="62"/>
        <end position="77"/>
    </location>
</feature>
<feature type="region of interest" description="Disordered" evidence="1">
    <location>
        <begin position="191"/>
        <end position="211"/>
    </location>
</feature>
<accession>A0A395IZR0</accession>
<dbReference type="Pfam" id="PF08676">
    <property type="entry name" value="MutL_C"/>
    <property type="match status" value="1"/>
</dbReference>
<dbReference type="InterPro" id="IPR014790">
    <property type="entry name" value="MutL_C"/>
</dbReference>
<dbReference type="PANTHER" id="PTHR10073:SF47">
    <property type="entry name" value="DNA MISMATCH REPAIR PROTEIN MLH3"/>
    <property type="match status" value="1"/>
</dbReference>
<dbReference type="InterPro" id="IPR042121">
    <property type="entry name" value="MutL_C_regsub"/>
</dbReference>
<proteinExistence type="predicted"/>
<dbReference type="GO" id="GO:0005524">
    <property type="term" value="F:ATP binding"/>
    <property type="evidence" value="ECO:0007669"/>
    <property type="project" value="InterPro"/>
</dbReference>
<feature type="region of interest" description="Disordered" evidence="1">
    <location>
        <begin position="50"/>
        <end position="99"/>
    </location>
</feature>
<dbReference type="Gene3D" id="3.30.1370.100">
    <property type="entry name" value="MutL, C-terminal domain, regulatory subdomain"/>
    <property type="match status" value="1"/>
</dbReference>
<protein>
    <recommendedName>
        <fullName evidence="2">MutL C-terminal dimerisation domain-containing protein</fullName>
    </recommendedName>
</protein>
<dbReference type="InterPro" id="IPR038973">
    <property type="entry name" value="MutL/Mlh/Pms-like"/>
</dbReference>
<gene>
    <name evidence="3" type="ORF">DID88_001032</name>
</gene>
<dbReference type="GO" id="GO:0016887">
    <property type="term" value="F:ATP hydrolysis activity"/>
    <property type="evidence" value="ECO:0007669"/>
    <property type="project" value="InterPro"/>
</dbReference>
<feature type="compositionally biased region" description="Polar residues" evidence="1">
    <location>
        <begin position="160"/>
        <end position="171"/>
    </location>
</feature>
<dbReference type="EMBL" id="QKRW01000010">
    <property type="protein sequence ID" value="RAL65466.1"/>
    <property type="molecule type" value="Genomic_DNA"/>
</dbReference>
<dbReference type="InterPro" id="IPR037198">
    <property type="entry name" value="MutL_C_sf"/>
</dbReference>
<dbReference type="OrthoDB" id="429932at2759"/>
<keyword evidence="4" id="KW-1185">Reference proteome</keyword>
<reference evidence="3 4" key="1">
    <citation type="submission" date="2018-06" db="EMBL/GenBank/DDBJ databases">
        <title>Genome Sequence of the Brown Rot Fungal Pathogen Monilinia fructigena.</title>
        <authorList>
            <person name="Landi L."/>
            <person name="De Miccolis Angelini R.M."/>
            <person name="Pollastro S."/>
            <person name="Abate D."/>
            <person name="Faretra F."/>
            <person name="Romanazzi G."/>
        </authorList>
    </citation>
    <scope>NUCLEOTIDE SEQUENCE [LARGE SCALE GENOMIC DNA]</scope>
    <source>
        <strain evidence="3 4">Mfrg269</strain>
    </source>
</reference>
<dbReference type="Proteomes" id="UP000249056">
    <property type="component" value="Unassembled WGS sequence"/>
</dbReference>
<feature type="region of interest" description="Disordered" evidence="1">
    <location>
        <begin position="151"/>
        <end position="171"/>
    </location>
</feature>
<sequence>MNIHQIDQAKDFRWNVDDMLDERRNTLDRILELLRAIIEQFLKRNNFRPKLTRGGPTKKAALTSSSADWETQIQSGPFKTDQSDLATKACSNTSQPSIHDHGLHVQKKAKVDMLGTKIKTSSLRQLPLGLDSPFESWSKIKTGAENPLKASTHITRDSDITSPSQHSSMAQLRTPTPLISKSGKLIRSPFEEIQGPMPSPQPSTDKKKELHENGDELVEWINSINKVKSIVNKRTGLVVSRAKDKINHESRPLSNPSPRLTTAKEPNFGNQQPNAWIDDILKRWENPVFAPTEPSIPYVSIEGLNSQTQKLIHGRYHHCSQIEIEKAFKETSSGLHGRISKDALRDAEVISQVDGKFILANLQTRSAFGIEPSAILVIIDQHAADERIRIETLLSDFLTPPIISTTAASTSVSTSPLDKPLVFDISTKDSQLFRTYVNHFSYWGIIYTVDPAANAIVVEYLPPLITTRLIANPGLLLHILRTELYSYHDHPQAHPTIALTSTWLDRISYIPKGVLELLNSRACRSAIMFNDELGINECKELVRRLANCKFPFMCAHGRMSIVPLGELRMMSRTREEMSDMALADDGKILAHKEDKDGRFGVEWGKWMKRRGKKE</sequence>
<feature type="compositionally biased region" description="Polar residues" evidence="1">
    <location>
        <begin position="83"/>
        <end position="97"/>
    </location>
</feature>
<evidence type="ECO:0000313" key="4">
    <source>
        <dbReference type="Proteomes" id="UP000249056"/>
    </source>
</evidence>
<evidence type="ECO:0000313" key="3">
    <source>
        <dbReference type="EMBL" id="RAL65466.1"/>
    </source>
</evidence>
<dbReference type="SMART" id="SM00853">
    <property type="entry name" value="MutL_C"/>
    <property type="match status" value="1"/>
</dbReference>
<evidence type="ECO:0000256" key="1">
    <source>
        <dbReference type="SAM" id="MobiDB-lite"/>
    </source>
</evidence>
<dbReference type="GO" id="GO:0006298">
    <property type="term" value="P:mismatch repair"/>
    <property type="evidence" value="ECO:0007669"/>
    <property type="project" value="InterPro"/>
</dbReference>
<evidence type="ECO:0000259" key="2">
    <source>
        <dbReference type="SMART" id="SM00853"/>
    </source>
</evidence>
<name>A0A395IZR0_9HELO</name>
<feature type="region of interest" description="Disordered" evidence="1">
    <location>
        <begin position="246"/>
        <end position="272"/>
    </location>
</feature>
<dbReference type="GO" id="GO:0140664">
    <property type="term" value="F:ATP-dependent DNA damage sensor activity"/>
    <property type="evidence" value="ECO:0007669"/>
    <property type="project" value="InterPro"/>
</dbReference>
<dbReference type="GO" id="GO:0032300">
    <property type="term" value="C:mismatch repair complex"/>
    <property type="evidence" value="ECO:0007669"/>
    <property type="project" value="InterPro"/>
</dbReference>
<dbReference type="AlphaFoldDB" id="A0A395IZR0"/>
<dbReference type="InterPro" id="IPR042120">
    <property type="entry name" value="MutL_C_dimsub"/>
</dbReference>
<dbReference type="SUPFAM" id="SSF118116">
    <property type="entry name" value="DNA mismatch repair protein MutL"/>
    <property type="match status" value="1"/>
</dbReference>
<dbReference type="PANTHER" id="PTHR10073">
    <property type="entry name" value="DNA MISMATCH REPAIR PROTEIN MLH, PMS, MUTL"/>
    <property type="match status" value="1"/>
</dbReference>
<feature type="domain" description="MutL C-terminal dimerisation" evidence="2">
    <location>
        <begin position="349"/>
        <end position="533"/>
    </location>
</feature>